<dbReference type="SUPFAM" id="SSF50969">
    <property type="entry name" value="YVTN repeat-like/Quinoprotein amine dehydrogenase"/>
    <property type="match status" value="1"/>
</dbReference>
<reference evidence="3 4" key="1">
    <citation type="submission" date="2019-03" db="EMBL/GenBank/DDBJ databases">
        <title>Genomic Encyclopedia of Type Strains, Phase IV (KMG-IV): sequencing the most valuable type-strain genomes for metagenomic binning, comparative biology and taxonomic classification.</title>
        <authorList>
            <person name="Goeker M."/>
        </authorList>
    </citation>
    <scope>NUCLEOTIDE SEQUENCE [LARGE SCALE GENOMIC DNA]</scope>
    <source>
        <strain evidence="3 4">DSM 21944</strain>
    </source>
</reference>
<dbReference type="Gene3D" id="2.120.10.30">
    <property type="entry name" value="TolB, C-terminal domain"/>
    <property type="match status" value="3"/>
</dbReference>
<organism evidence="3 4">
    <name type="scientific">Pseudofulvimonas gallinarii</name>
    <dbReference type="NCBI Taxonomy" id="634155"/>
    <lineage>
        <taxon>Bacteria</taxon>
        <taxon>Pseudomonadati</taxon>
        <taxon>Pseudomonadota</taxon>
        <taxon>Gammaproteobacteria</taxon>
        <taxon>Lysobacterales</taxon>
        <taxon>Rhodanobacteraceae</taxon>
        <taxon>Pseudofulvimonas</taxon>
    </lineage>
</organism>
<dbReference type="AlphaFoldDB" id="A0A4R3L6Z2"/>
<dbReference type="EMBL" id="SMAF01000019">
    <property type="protein sequence ID" value="TCS95222.1"/>
    <property type="molecule type" value="Genomic_DNA"/>
</dbReference>
<gene>
    <name evidence="3" type="ORF">EDC25_1191</name>
</gene>
<evidence type="ECO:0000256" key="1">
    <source>
        <dbReference type="ARBA" id="ARBA00009820"/>
    </source>
</evidence>
<keyword evidence="4" id="KW-1185">Reference proteome</keyword>
<comment type="caution">
    <text evidence="3">The sequence shown here is derived from an EMBL/GenBank/DDBJ whole genome shotgun (WGS) entry which is preliminary data.</text>
</comment>
<feature type="chain" id="PRO_5020817329" evidence="2">
    <location>
        <begin position="27"/>
        <end position="443"/>
    </location>
</feature>
<name>A0A4R3L6Z2_9GAMM</name>
<dbReference type="InterPro" id="IPR011042">
    <property type="entry name" value="6-blade_b-propeller_TolB-like"/>
</dbReference>
<dbReference type="Proteomes" id="UP000294599">
    <property type="component" value="Unassembled WGS sequence"/>
</dbReference>
<evidence type="ECO:0000256" key="2">
    <source>
        <dbReference type="SAM" id="SignalP"/>
    </source>
</evidence>
<evidence type="ECO:0000313" key="3">
    <source>
        <dbReference type="EMBL" id="TCS95222.1"/>
    </source>
</evidence>
<dbReference type="OrthoDB" id="9815657at2"/>
<dbReference type="Pfam" id="PF07676">
    <property type="entry name" value="PD40"/>
    <property type="match status" value="1"/>
</dbReference>
<comment type="similarity">
    <text evidence="1">Belongs to the TolB family.</text>
</comment>
<evidence type="ECO:0000313" key="4">
    <source>
        <dbReference type="Proteomes" id="UP000294599"/>
    </source>
</evidence>
<dbReference type="SUPFAM" id="SSF82171">
    <property type="entry name" value="DPP6 N-terminal domain-like"/>
    <property type="match status" value="1"/>
</dbReference>
<keyword evidence="2" id="KW-0732">Signal</keyword>
<protein>
    <submittedName>
        <fullName evidence="3">WD40 repeat protein</fullName>
    </submittedName>
</protein>
<dbReference type="InterPro" id="IPR011659">
    <property type="entry name" value="WD40"/>
</dbReference>
<accession>A0A4R3L6Z2</accession>
<dbReference type="InterPro" id="IPR011044">
    <property type="entry name" value="Quino_amine_DH_bsu"/>
</dbReference>
<dbReference type="PANTHER" id="PTHR36842">
    <property type="entry name" value="PROTEIN TOLB HOMOLOG"/>
    <property type="match status" value="1"/>
</dbReference>
<feature type="signal peptide" evidence="2">
    <location>
        <begin position="1"/>
        <end position="26"/>
    </location>
</feature>
<sequence length="443" mass="46553">MGSRRTPFAPAVAGTFAMLLAAGVQAQGVERVSVATGGGQGNSQSRYPTVSDGGRYIAFESDASNLVADDSNGQTDVFVHDRQTGTTVRVSVTPAGGQVTGPATRPAISGNGQMVTFMSYGMLHPQTVWFHCYAKNRVTGAIEIIDREASGTPAPTSNCSAPSISRDGRRVAFTSSNINLLGPGADTNGWVDVFVRDLQTSTTVRVNLGPAGVQANQHADTPRISGNGTHVIYSTAADNLVANDTNAVRDIFVSNLAGQTQRVSLGSGQLQPINASSAIAGLSGDGSVVAFATNSENLPGWGPNVESVLYVRTPALDHTVPVSVPSSGVHEGWGEEPDFSANGRWLAFQSDNMLLPGTMLGGVYILDRWTGDLELLSRRPGNQPAGGNMFGVRISPDGRGVVWFSNSTDLVPGDTNGTWDVFYADNPFWDDTLFANGFESIVP</sequence>
<proteinExistence type="inferred from homology"/>